<dbReference type="STRING" id="27342.A0A0H2RNK2"/>
<name>A0A0H2RNK2_9AGAM</name>
<sequence>MASDIPLSELGPILTLAGNQIAPQKYTIIACYSLFIYDYLLTLNDEIKYIWRRQFSLGSFIFFVNRYYAMITLALTVFENFSLAVDSSRCKHLIGLQVFGDGIPLTIMTNFLIGLRVYALYKRNRFIGGFLLTYIVAELGVLLWIYLTPSITPVVVPGPPSVNMIPVLHLCIVSNSPRISTFQAGVFPVMQAMYDSVAFALIVFKTAATILRERGRYEDVRTLMVKNGLLYYAIVFSGYFTWFMMTLFCPPGIRGAAEFPSLSLTCLSVNRLTLSLRAFTADGEGETTGAYPSGLAFGGRSLKRRRSWIGTSTFEVSDEDTYVSRGVNSRLESRQESTTFELHNRQTDGLEYGLEMISEDQ</sequence>
<reference evidence="3 4" key="1">
    <citation type="submission" date="2015-04" db="EMBL/GenBank/DDBJ databases">
        <title>Complete genome sequence of Schizopora paradoxa KUC8140, a cosmopolitan wood degrader in East Asia.</title>
        <authorList>
            <consortium name="DOE Joint Genome Institute"/>
            <person name="Min B."/>
            <person name="Park H."/>
            <person name="Jang Y."/>
            <person name="Kim J.-J."/>
            <person name="Kim K.H."/>
            <person name="Pangilinan J."/>
            <person name="Lipzen A."/>
            <person name="Riley R."/>
            <person name="Grigoriev I.V."/>
            <person name="Spatafora J.W."/>
            <person name="Choi I.-G."/>
        </authorList>
    </citation>
    <scope>NUCLEOTIDE SEQUENCE [LARGE SCALE GENOMIC DNA]</scope>
    <source>
        <strain evidence="3 4">KUC8140</strain>
    </source>
</reference>
<keyword evidence="1" id="KW-1133">Transmembrane helix</keyword>
<feature type="transmembrane region" description="Helical" evidence="1">
    <location>
        <begin position="186"/>
        <end position="208"/>
    </location>
</feature>
<organism evidence="3 4">
    <name type="scientific">Schizopora paradoxa</name>
    <dbReference type="NCBI Taxonomy" id="27342"/>
    <lineage>
        <taxon>Eukaryota</taxon>
        <taxon>Fungi</taxon>
        <taxon>Dikarya</taxon>
        <taxon>Basidiomycota</taxon>
        <taxon>Agaricomycotina</taxon>
        <taxon>Agaricomycetes</taxon>
        <taxon>Hymenochaetales</taxon>
        <taxon>Schizoporaceae</taxon>
        <taxon>Schizopora</taxon>
    </lineage>
</organism>
<proteinExistence type="predicted"/>
<dbReference type="EMBL" id="KQ085963">
    <property type="protein sequence ID" value="KLO13202.1"/>
    <property type="molecule type" value="Genomic_DNA"/>
</dbReference>
<keyword evidence="4" id="KW-1185">Reference proteome</keyword>
<evidence type="ECO:0000313" key="4">
    <source>
        <dbReference type="Proteomes" id="UP000053477"/>
    </source>
</evidence>
<dbReference type="Proteomes" id="UP000053477">
    <property type="component" value="Unassembled WGS sequence"/>
</dbReference>
<dbReference type="InterPro" id="IPR045340">
    <property type="entry name" value="DUF6533"/>
</dbReference>
<accession>A0A0H2RNK2</accession>
<dbReference type="AlphaFoldDB" id="A0A0H2RNK2"/>
<feature type="transmembrane region" description="Helical" evidence="1">
    <location>
        <begin position="126"/>
        <end position="147"/>
    </location>
</feature>
<dbReference type="Pfam" id="PF20151">
    <property type="entry name" value="DUF6533"/>
    <property type="match status" value="1"/>
</dbReference>
<evidence type="ECO:0000259" key="2">
    <source>
        <dbReference type="Pfam" id="PF20151"/>
    </source>
</evidence>
<dbReference type="OrthoDB" id="3193253at2759"/>
<dbReference type="InParanoid" id="A0A0H2RNK2"/>
<feature type="transmembrane region" description="Helical" evidence="1">
    <location>
        <begin position="55"/>
        <end position="78"/>
    </location>
</feature>
<feature type="domain" description="DUF6533" evidence="2">
    <location>
        <begin position="26"/>
        <end position="71"/>
    </location>
</feature>
<feature type="transmembrane region" description="Helical" evidence="1">
    <location>
        <begin position="229"/>
        <end position="248"/>
    </location>
</feature>
<protein>
    <recommendedName>
        <fullName evidence="2">DUF6533 domain-containing protein</fullName>
    </recommendedName>
</protein>
<feature type="transmembrane region" description="Helical" evidence="1">
    <location>
        <begin position="26"/>
        <end position="43"/>
    </location>
</feature>
<keyword evidence="1" id="KW-0812">Transmembrane</keyword>
<gene>
    <name evidence="3" type="ORF">SCHPADRAFT_928690</name>
</gene>
<evidence type="ECO:0000313" key="3">
    <source>
        <dbReference type="EMBL" id="KLO13202.1"/>
    </source>
</evidence>
<keyword evidence="1" id="KW-0472">Membrane</keyword>
<feature type="transmembrane region" description="Helical" evidence="1">
    <location>
        <begin position="98"/>
        <end position="119"/>
    </location>
</feature>
<evidence type="ECO:0000256" key="1">
    <source>
        <dbReference type="SAM" id="Phobius"/>
    </source>
</evidence>